<name>A0AAE9W6S4_9SCHI</name>
<dbReference type="InterPro" id="IPR011009">
    <property type="entry name" value="Kinase-like_dom_sf"/>
</dbReference>
<feature type="region of interest" description="Disordered" evidence="2">
    <location>
        <begin position="159"/>
        <end position="179"/>
    </location>
</feature>
<dbReference type="SUPFAM" id="SSF56112">
    <property type="entry name" value="Protein kinase-like (PK-like)"/>
    <property type="match status" value="1"/>
</dbReference>
<dbReference type="GO" id="GO:0006355">
    <property type="term" value="P:regulation of DNA-templated transcription"/>
    <property type="evidence" value="ECO:0007669"/>
    <property type="project" value="TreeGrafter"/>
</dbReference>
<dbReference type="InterPro" id="IPR003152">
    <property type="entry name" value="FATC_dom"/>
</dbReference>
<dbReference type="InterPro" id="IPR003151">
    <property type="entry name" value="PIK-rel_kinase_FAT"/>
</dbReference>
<protein>
    <submittedName>
        <fullName evidence="6">SAGA complex/ASTRA complex, phosphatidylinositol pseudokinase Tra1</fullName>
    </submittedName>
</protein>
<evidence type="ECO:0000313" key="6">
    <source>
        <dbReference type="EMBL" id="WBW70540.1"/>
    </source>
</evidence>
<dbReference type="KEGG" id="som:SOMG_01516"/>
<dbReference type="InterPro" id="IPR046807">
    <property type="entry name" value="Tra1_central"/>
</dbReference>
<dbReference type="CDD" id="cd05163">
    <property type="entry name" value="PIKK_TRRAP"/>
    <property type="match status" value="1"/>
</dbReference>
<accession>A0AAE9W6S4</accession>
<gene>
    <name evidence="6" type="primary">tra1</name>
    <name evidence="6" type="ORF">SOMG_01516</name>
</gene>
<dbReference type="GO" id="GO:0000124">
    <property type="term" value="C:SAGA complex"/>
    <property type="evidence" value="ECO:0007669"/>
    <property type="project" value="TreeGrafter"/>
</dbReference>
<dbReference type="InterPro" id="IPR046805">
    <property type="entry name" value="Tra1_ring"/>
</dbReference>
<dbReference type="PANTHER" id="PTHR11139">
    <property type="entry name" value="ATAXIA TELANGIECTASIA MUTATED ATM -RELATED"/>
    <property type="match status" value="1"/>
</dbReference>
<dbReference type="Pfam" id="PF00454">
    <property type="entry name" value="PI3_PI4_kinase"/>
    <property type="match status" value="1"/>
</dbReference>
<dbReference type="PROSITE" id="PS51189">
    <property type="entry name" value="FAT"/>
    <property type="match status" value="1"/>
</dbReference>
<dbReference type="InterPro" id="IPR014009">
    <property type="entry name" value="PIK_FAT"/>
</dbReference>
<sequence length="3631" mass="415588">MDGTQCEYWCNRLCDVGLDSKQKTNTAIEIRDALDDVLLSQRRVFEPLKPLLEAIMMLLEKEQPVFSSLAATHRLRITLLEVLKKISMYNEFEAWVDRTFKLLLPIIVNDNEEMVVLALKLIVHLFKDFSVASKAHVNDFLSLVADAYNSMPSVIAEAVPSRSGPSTPSSHPASGPLSASPTEIGFESTGSKLIPKASLSFKMLNECPVIVFLLFQSYKDLIPKWLPILASLAVQFISLRPTPQAEAHRLAASQNEVFSGVVPSLRRNSQYNDLMSAQVKSFSFLAYLIRGFGPSLKQFESSIAHCTMQLFTDCPSELYHTRKELLVATRHILSTDYLRSFIPYIDQLLDIKILVGQGVSAQHYLKPMAFSTLADLLHHVRMDLTPNQVYKAINIYFGVIMEASYTSAIQAMATKLILNMIETIVAFDDFSVRRPLLFVILNNLLRKLQLLNFDLEQLQNNVKKPDDVDDVNDKVHDLPMFRNPSASPEVSIPDKIKDRLFLFKNIVLGLKTVFYGLKQCNLPVPSGSIFTQQEWSSKLHFGSRFELDIISDLLIECLKGFRYYQVEESEDFIKSEKSVSSSQEPVSIAQTTKLVEQKELIEVLATLYIRMDPSSFVEILETTFPKVFDCLVENLALLHLIQSWMTAELTSVNCTNIVLSFLCKNILKVGTDQSSEISVLLRLFKLAFMTVNVYPERNEEVLHPHISFIISSCLESSASASHPLNYAYLLKALFRNISGGKFDSLYKEILPLLQLMLESFNRLMYTATLTSHKELYAELCLTLPIRLSVLLPHMNYLMKPLVIAFKGSPEIASQGLRIFELCLDNLTQEFFDALLEPIMSDLLSSLWNHLRLTQSNMHLHQSAVRILGKMGGRNRQISIGTFGFDNIKGPSDLSALKFSFFNSNKSMDFHFSQYLFAASSTIYDQKSSQTEKSDAFRFLKGSLLALFESSVDPNTIWDKVHTISCNLAELLSEQIENINVYGLGPIKNEKFYQQTLVVSTIFKSLIEAQAFSNFKDEAGFVLQRSAEWIVISSVLRFYENLALKDQQEVFIREANSSYLDITSFIDGILLSLCSENTTTRENSLALMNHYLDTHKVLMDCESNIWKLPSFQQLFRTLCQYCYMELWYQKNAGFLGLRALFSCTLDKRHWLEYKLTEILRALFFILKDTPSNFGVLRLAEVQEFVIDVVRQYCTDNVAHLEDKLKHISSIFMPFCLELPHPNDQIRATVKQLIETISKDCGITIETLLSPAKEALLGPIFGKPLRALPFTIQIGHIDAINYCLQQAPSFLGLSDELIRLFRETIALADAEDDALVTMLKTSQSKDTSSLRKLRATCLQLLFSSLVTLKFDHPQHFPTRTKIIAIFFKSLYSSQQDIYSVAMSALKYVLSQNQKLPKELLQSGLRPILMNLSDHNKLSVNCLEGLSRLLRLLTNYFKVEIGRKLLQHFSALSDTNELERLSIYSLNSNQRIDVIVTLVSVFKDLPPLSVQFLGDLITSVGNVEKVIRRFLSSPLRRPLNSFLNFHAKDSWVYAINHLSNPDIVAWHLQALKDPACDQLREISASFWDKIVELVSQTLSSDNLTPIFAVSVMEEMFSNVGTISNAGVVSAKLIVLSKSIYETLNNFNGWAYLCLSSCLDSITKLLLSLLDLIDKKLEFALEVFRYKAEDINNFLPTYIDILCQSLLEGNASSKKNVFLICSSILADKSVRPSFKSFLLEKVMNPLIFSAVQENNFIDKEVVHAVYNNIWRLSVREVSDSLTTSDSFRMEILCLSTGLCKYHSNMLNDYRKSIIMSAWNYLKSDDPMVKQAAYAAVSCFIAVYDTPAKIVTPVYVSLLKAYQSEVRSFLDFSLDCLLPVLVTRLPSPSDASFPLWAKLPRLVLSEDMQNISQSLNVYRIICKAPDLFFKNSKHFVVPIINALPKLVSLSGHEPRFLAIDLVNVLYLWQKKLLDSDTPNMSSDTIFPISVIETVLSFLIKYLSFFPEQVESAGLTKKALQTFSQFLKIPRWGEYNFGWDFFEKLLAKTDNDEKAAIIIANSWQVLGVYLEHKDLHFVQREHTNIIKLIDKNLRSGRLNIASSLKKTIIILLESRPTVVEDEEEVTEVDEFKQSFTSLLHDNLSNSSNVEATICYLQILQEGQPELLDALLTALNKVFQKIAKDHIVASLQNSYQSAVKTNVPAINDSANLLVALIDIIKVRMAALGDQRRWFLSVVVQLIEKSASYHLCCHILNVTKEWVVIKRDSFLTVKEKTALLLKMKTYEGRFNNELHKQANNLVSSIYRGPAFVQTELTARLKQAFLLATTYRDFETRLDFMTILDSSMSRNAYSRLKYIVEASSWDSIPNFYWIKQANYILLGAINTDDKVILSENSLRFLSIDDVAHGIPSINLDPSKRSQSEKSQVKLELFREQNMFFEQIKDLKISELLIPLMHLQLLSDQEACKLWNEVFPLAWSTLDGYDRDDLSKSLIYLLTREFHIKQVNNRPNVIGTLVSSFCNCSPKIELPPHLVKYLGKLYGIYHDAIIFLEGQLENSEDLYQSIKIQESRNDAISELYASLSEEDMFYGHCRRTSKYLQTQVALSYEQLGMWGRAQQLYEQAQTKARSEAFPFSESEYNLWEDHWVLCAQKLQQWDVLTELAKHEGSSELLLECAWRISDWSSNRESLEVAIKSLSDIPTPRKLTFQSFMTLQKSLNQPTSVKEFHQTLAEAIHLALLKWHQLPEKINQSHFPLLHLFQQFVELQEASNIYSYLSSINSQNLPTNVQCIKSALQVWQERLPNVWDDIGLWRDLLSWRQIIFSMVNRIYLPLIPKVQSTGNDPSSSSNTSFFFRGYHETAWLINRFAHVARKHKLPSVCLNQLTKIYSLPNIEIQEAFYKLREQVLCYLQNPKELKAGLDIVSNTNLMYFNSRQKSEFYSLKGKFLEKLGRDDEANQTYAAAVQVDLGLSEAWAEWGRYNDLNFRKSPENISAACNAVSCYLQAAGTYETYHARKMLVRVLWILSLDNEEKLITKSYESYKGEIPGWHWLTFIPQLLNNLAKNDKRVAPQVLKKVAKSYPQALFFLLRTAREELFQLKRAETTSQEQQAVKSETTEDFPAKPSWDYADEIMSILKTAYPLMALTMETLVDQIQTRFKGENDEDAFRLIIALLNDAMQHSIRSGILTEETRRPSSTESNLSLFVDNILPTPYKEKFRREFIDTPMGLKAYIRQLRKWRSYFERLLGKAPKKQYLEHYSSFLCEFHHQKFDEIEVFGQYLLHKDNNNNFSCIERFSPEVEFVVGHGVCYRKIIVRDNGGKLHSFVVQYPSGRNCRREERIMQFTRYLNDALNANTETRRRCLNFYVPAAVPLSSHIRLLQDQPSSVSLQRVYEEYSDMKKFSKDEPANAFTDELSKWMQNAASRFTSESNESEKQATKKELFTKRFTIYEEIQKLFVPSTMLKDYFSNTFTNFSDFWLFRKSFSYQYACFSFLTYILSINNRVPSKIYFSKKSGSVWTSEALPAMISSSPVYHNGEVVPFRFTPNISEFIGRTCRDGLLGPSIMAIARALSKPGFDLNMILGIFVADDVQWWINQHNKPQTAGFDFREKVISNSDLIVRRVASLSQVAFGNLPVNQTAIDYLTQASSAKVLAQMDVLWAPWI</sequence>
<dbReference type="SUPFAM" id="SSF48452">
    <property type="entry name" value="TPR-like"/>
    <property type="match status" value="1"/>
</dbReference>
<dbReference type="InterPro" id="IPR016024">
    <property type="entry name" value="ARM-type_fold"/>
</dbReference>
<dbReference type="PANTHER" id="PTHR11139:SF1">
    <property type="entry name" value="TRANSFORMATION_TRANSCRIPTION DOMAIN-ASSOCIATED PROTEIN"/>
    <property type="match status" value="1"/>
</dbReference>
<comment type="similarity">
    <text evidence="1">Belongs to the PI3/PI4-kinase family. TRA1 subfamily.</text>
</comment>
<dbReference type="GeneID" id="80874998"/>
<reference evidence="6 7" key="1">
    <citation type="journal article" date="2023" name="G3 (Bethesda)">
        <title>A high-quality reference genome for the fission yeast Schizosaccharomyces osmophilus.</title>
        <authorList>
            <person name="Jia G.S."/>
            <person name="Zhang W.C."/>
            <person name="Liang Y."/>
            <person name="Liu X.H."/>
            <person name="Rhind N."/>
            <person name="Pidoux A."/>
            <person name="Brysch-Herzberg M."/>
            <person name="Du L.L."/>
        </authorList>
    </citation>
    <scope>NUCLEOTIDE SEQUENCE [LARGE SCALE GENOMIC DNA]</scope>
    <source>
        <strain evidence="6 7">CBS 15793</strain>
    </source>
</reference>
<dbReference type="SUPFAM" id="SSF48371">
    <property type="entry name" value="ARM repeat"/>
    <property type="match status" value="3"/>
</dbReference>
<dbReference type="SMART" id="SM00146">
    <property type="entry name" value="PI3Kc"/>
    <property type="match status" value="1"/>
</dbReference>
<evidence type="ECO:0000256" key="2">
    <source>
        <dbReference type="SAM" id="MobiDB-lite"/>
    </source>
</evidence>
<evidence type="ECO:0000313" key="7">
    <source>
        <dbReference type="Proteomes" id="UP001212411"/>
    </source>
</evidence>
<feature type="compositionally biased region" description="Polar residues" evidence="2">
    <location>
        <begin position="163"/>
        <end position="179"/>
    </location>
</feature>
<dbReference type="GO" id="GO:0004672">
    <property type="term" value="F:protein kinase activity"/>
    <property type="evidence" value="ECO:0007669"/>
    <property type="project" value="UniProtKB-ARBA"/>
</dbReference>
<dbReference type="Pfam" id="PF02259">
    <property type="entry name" value="FAT"/>
    <property type="match status" value="1"/>
</dbReference>
<feature type="domain" description="FAT" evidence="4">
    <location>
        <begin position="2504"/>
        <end position="3064"/>
    </location>
</feature>
<dbReference type="RefSeq" id="XP_056034783.1">
    <property type="nucleotide sequence ID" value="XM_056180309.1"/>
</dbReference>
<feature type="domain" description="FATC" evidence="5">
    <location>
        <begin position="3599"/>
        <end position="3631"/>
    </location>
</feature>
<dbReference type="Proteomes" id="UP001212411">
    <property type="component" value="Chromosome 1"/>
</dbReference>
<organism evidence="6 7">
    <name type="scientific">Schizosaccharomyces osmophilus</name>
    <dbReference type="NCBI Taxonomy" id="2545709"/>
    <lineage>
        <taxon>Eukaryota</taxon>
        <taxon>Fungi</taxon>
        <taxon>Dikarya</taxon>
        <taxon>Ascomycota</taxon>
        <taxon>Taphrinomycotina</taxon>
        <taxon>Schizosaccharomycetes</taxon>
        <taxon>Schizosaccharomycetales</taxon>
        <taxon>Schizosaccharomycetaceae</taxon>
        <taxon>Schizosaccharomyces</taxon>
    </lineage>
</organism>
<proteinExistence type="inferred from homology"/>
<evidence type="ECO:0000256" key="1">
    <source>
        <dbReference type="ARBA" id="ARBA00007234"/>
    </source>
</evidence>
<feature type="domain" description="PI3K/PI4K catalytic" evidence="3">
    <location>
        <begin position="3265"/>
        <end position="3602"/>
    </location>
</feature>
<dbReference type="Pfam" id="PF20206">
    <property type="entry name" value="Tra1_ring"/>
    <property type="match status" value="2"/>
</dbReference>
<evidence type="ECO:0000259" key="4">
    <source>
        <dbReference type="PROSITE" id="PS51189"/>
    </source>
</evidence>
<evidence type="ECO:0000259" key="3">
    <source>
        <dbReference type="PROSITE" id="PS50290"/>
    </source>
</evidence>
<dbReference type="InterPro" id="IPR011990">
    <property type="entry name" value="TPR-like_helical_dom_sf"/>
</dbReference>
<dbReference type="PROSITE" id="PS50290">
    <property type="entry name" value="PI3_4_KINASE_3"/>
    <property type="match status" value="1"/>
</dbReference>
<dbReference type="InterPro" id="IPR000403">
    <property type="entry name" value="PI3/4_kinase_cat_dom"/>
</dbReference>
<evidence type="ECO:0000259" key="5">
    <source>
        <dbReference type="PROSITE" id="PS51190"/>
    </source>
</evidence>
<dbReference type="Pfam" id="PF20175">
    <property type="entry name" value="Tra1_central"/>
    <property type="match status" value="1"/>
</dbReference>
<dbReference type="PROSITE" id="PS51190">
    <property type="entry name" value="FATC"/>
    <property type="match status" value="1"/>
</dbReference>
<keyword evidence="7" id="KW-1185">Reference proteome</keyword>
<dbReference type="EMBL" id="CP115611">
    <property type="protein sequence ID" value="WBW70540.1"/>
    <property type="molecule type" value="Genomic_DNA"/>
</dbReference>
<dbReference type="GO" id="GO:0005634">
    <property type="term" value="C:nucleus"/>
    <property type="evidence" value="ECO:0007669"/>
    <property type="project" value="TreeGrafter"/>
</dbReference>
<dbReference type="InterPro" id="IPR050517">
    <property type="entry name" value="DDR_Repair_Kinase"/>
</dbReference>